<reference evidence="6 7" key="1">
    <citation type="submission" date="2021-11" db="EMBL/GenBank/DDBJ databases">
        <authorList>
            <person name="Oh E.-T."/>
            <person name="Kim S.-B."/>
        </authorList>
    </citation>
    <scope>NUCLEOTIDE SEQUENCE [LARGE SCALE GENOMIC DNA]</scope>
    <source>
        <strain evidence="6 7">MMS20-SJTR3</strain>
    </source>
</reference>
<evidence type="ECO:0000256" key="1">
    <source>
        <dbReference type="ARBA" id="ARBA00009437"/>
    </source>
</evidence>
<dbReference type="InterPro" id="IPR000847">
    <property type="entry name" value="LysR_HTH_N"/>
</dbReference>
<dbReference type="EMBL" id="JAJITD010000003">
    <property type="protein sequence ID" value="MCC8392501.1"/>
    <property type="molecule type" value="Genomic_DNA"/>
</dbReference>
<protein>
    <submittedName>
        <fullName evidence="6">LysR family transcriptional regulator</fullName>
    </submittedName>
</protein>
<keyword evidence="3" id="KW-0238">DNA-binding</keyword>
<keyword evidence="7" id="KW-1185">Reference proteome</keyword>
<comment type="similarity">
    <text evidence="1">Belongs to the LysR transcriptional regulatory family.</text>
</comment>
<dbReference type="SUPFAM" id="SSF46785">
    <property type="entry name" value="Winged helix' DNA-binding domain"/>
    <property type="match status" value="1"/>
</dbReference>
<dbReference type="Gene3D" id="1.10.10.10">
    <property type="entry name" value="Winged helix-like DNA-binding domain superfamily/Winged helix DNA-binding domain"/>
    <property type="match status" value="1"/>
</dbReference>
<dbReference type="PRINTS" id="PR00039">
    <property type="entry name" value="HTHLYSR"/>
</dbReference>
<gene>
    <name evidence="6" type="ORF">LJ656_07860</name>
</gene>
<accession>A0ABS8JRG6</accession>
<dbReference type="SUPFAM" id="SSF53850">
    <property type="entry name" value="Periplasmic binding protein-like II"/>
    <property type="match status" value="1"/>
</dbReference>
<dbReference type="InterPro" id="IPR036390">
    <property type="entry name" value="WH_DNA-bd_sf"/>
</dbReference>
<feature type="domain" description="HTH lysR-type" evidence="5">
    <location>
        <begin position="5"/>
        <end position="62"/>
    </location>
</feature>
<dbReference type="Proteomes" id="UP001431019">
    <property type="component" value="Unassembled WGS sequence"/>
</dbReference>
<evidence type="ECO:0000256" key="2">
    <source>
        <dbReference type="ARBA" id="ARBA00023015"/>
    </source>
</evidence>
<dbReference type="InterPro" id="IPR058163">
    <property type="entry name" value="LysR-type_TF_proteobact-type"/>
</dbReference>
<keyword evidence="4" id="KW-0804">Transcription</keyword>
<evidence type="ECO:0000313" key="6">
    <source>
        <dbReference type="EMBL" id="MCC8392501.1"/>
    </source>
</evidence>
<comment type="caution">
    <text evidence="6">The sequence shown here is derived from an EMBL/GenBank/DDBJ whole genome shotgun (WGS) entry which is preliminary data.</text>
</comment>
<dbReference type="Pfam" id="PF03466">
    <property type="entry name" value="LysR_substrate"/>
    <property type="match status" value="1"/>
</dbReference>
<dbReference type="CDD" id="cd08432">
    <property type="entry name" value="PBP2_GcdR_TrpI_HvrB_AmpR_like"/>
    <property type="match status" value="1"/>
</dbReference>
<dbReference type="InterPro" id="IPR005119">
    <property type="entry name" value="LysR_subst-bd"/>
</dbReference>
<name>A0ABS8JRG6_9BURK</name>
<evidence type="ECO:0000259" key="5">
    <source>
        <dbReference type="PROSITE" id="PS50931"/>
    </source>
</evidence>
<evidence type="ECO:0000256" key="3">
    <source>
        <dbReference type="ARBA" id="ARBA00023125"/>
    </source>
</evidence>
<dbReference type="PANTHER" id="PTHR30537">
    <property type="entry name" value="HTH-TYPE TRANSCRIPTIONAL REGULATOR"/>
    <property type="match status" value="1"/>
</dbReference>
<evidence type="ECO:0000313" key="7">
    <source>
        <dbReference type="Proteomes" id="UP001431019"/>
    </source>
</evidence>
<keyword evidence="2" id="KW-0805">Transcription regulation</keyword>
<dbReference type="Gene3D" id="3.40.190.10">
    <property type="entry name" value="Periplasmic binding protein-like II"/>
    <property type="match status" value="2"/>
</dbReference>
<organism evidence="6 7">
    <name type="scientific">Paraburkholderia sejongensis</name>
    <dbReference type="NCBI Taxonomy" id="2886946"/>
    <lineage>
        <taxon>Bacteria</taxon>
        <taxon>Pseudomonadati</taxon>
        <taxon>Pseudomonadota</taxon>
        <taxon>Betaproteobacteria</taxon>
        <taxon>Burkholderiales</taxon>
        <taxon>Burkholderiaceae</taxon>
        <taxon>Paraburkholderia</taxon>
    </lineage>
</organism>
<proteinExistence type="inferred from homology"/>
<dbReference type="RefSeq" id="WP_230508703.1">
    <property type="nucleotide sequence ID" value="NZ_JAJITD010000003.1"/>
</dbReference>
<dbReference type="PROSITE" id="PS50931">
    <property type="entry name" value="HTH_LYSR"/>
    <property type="match status" value="1"/>
</dbReference>
<evidence type="ECO:0000256" key="4">
    <source>
        <dbReference type="ARBA" id="ARBA00023163"/>
    </source>
</evidence>
<sequence length="292" mass="31462">MRRLPSLNAVRFFDVAARSLNLSAAAAELCVTHSAVSHQIRQLEDWLGCPLFVRHAGGVRLTAAGERLQTATGQALDQLERCCADIAGSAGATELVLGAPSSFLANWLIPRLASFEATHPEIRLHLHTCGELDALEKQRVDALIVSGRDWPRTVAATVLFEDRVGPVCVPALAAGLNRPLDVAGLPLLHTRSHPDAWPAWMEAQGLNDPAFTTGREFDHLPLMLEAAAAGLGIAVAPSLLLTREIESQRLLAPFGFVACGASFAYCVLKARAEQPELRKLCEWLTEQTPASD</sequence>
<dbReference type="Pfam" id="PF00126">
    <property type="entry name" value="HTH_1"/>
    <property type="match status" value="1"/>
</dbReference>
<dbReference type="PANTHER" id="PTHR30537:SF74">
    <property type="entry name" value="HTH-TYPE TRANSCRIPTIONAL REGULATOR TRPI"/>
    <property type="match status" value="1"/>
</dbReference>
<dbReference type="InterPro" id="IPR036388">
    <property type="entry name" value="WH-like_DNA-bd_sf"/>
</dbReference>